<keyword evidence="2" id="KW-1185">Reference proteome</keyword>
<organism evidence="1 2">
    <name type="scientific">Hebeloma cylindrosporum</name>
    <dbReference type="NCBI Taxonomy" id="76867"/>
    <lineage>
        <taxon>Eukaryota</taxon>
        <taxon>Fungi</taxon>
        <taxon>Dikarya</taxon>
        <taxon>Basidiomycota</taxon>
        <taxon>Agaricomycotina</taxon>
        <taxon>Agaricomycetes</taxon>
        <taxon>Agaricomycetidae</taxon>
        <taxon>Agaricales</taxon>
        <taxon>Agaricineae</taxon>
        <taxon>Hymenogastraceae</taxon>
        <taxon>Hebeloma</taxon>
    </lineage>
</organism>
<dbReference type="HOGENOM" id="CLU_018544_12_0_1"/>
<evidence type="ECO:0000313" key="1">
    <source>
        <dbReference type="EMBL" id="KIM41044.1"/>
    </source>
</evidence>
<dbReference type="Proteomes" id="UP000053424">
    <property type="component" value="Unassembled WGS sequence"/>
</dbReference>
<dbReference type="OrthoDB" id="3365698at2759"/>
<sequence>MTKDTSLIDAFPFSSYLNSNYIPLDEEVVQIKAYLTHSRKRLEEMRAEMDGPHGQVELSVKLEYDILYDHIESCASLITLPRRVPDDVLQEIFYQTLPTDRNALLDNNAAPLILTRISRQWRQVAFATPRLWSTIHVYVVPRSLTPNDPSNDTLPGKPPPQKQDELRATAAFEWLNRSGDFPLHISLVANSDESSYPPAVEPYLSALIPFSSRWKNLVVEGHSKTFSRIFTLGSADLRSLESLILDFDPWAYDNHGRELTSSLSNCGLLTSPSLRKLSIRMVIMLHPTNLNLDWSQFTHLELGASSGSRIKGMLMPMCTASEILHVCTGLVSCRIKTAGWAHYGSIHPMQLPFLRHLSLDAGDYFFPFTDKLEVPGLQEFDLRVDNGASQRHNIDYKRCLAPLFRPEQGSIQKLNLFANLLSLPPTGMIEFIKRKQEGNIPKLAKLKKVALQSDIERHEETDGLLPKLQPYISQGLIFYIYELDAPEVDDRVEYGNSAGRYCWES</sequence>
<name>A0A0C3C9Y7_HEBCY</name>
<dbReference type="AlphaFoldDB" id="A0A0C3C9Y7"/>
<dbReference type="STRING" id="686832.A0A0C3C9Y7"/>
<accession>A0A0C3C9Y7</accession>
<proteinExistence type="predicted"/>
<reference evidence="1 2" key="1">
    <citation type="submission" date="2014-04" db="EMBL/GenBank/DDBJ databases">
        <authorList>
            <consortium name="DOE Joint Genome Institute"/>
            <person name="Kuo A."/>
            <person name="Gay G."/>
            <person name="Dore J."/>
            <person name="Kohler A."/>
            <person name="Nagy L.G."/>
            <person name="Floudas D."/>
            <person name="Copeland A."/>
            <person name="Barry K.W."/>
            <person name="Cichocki N."/>
            <person name="Veneault-Fourrey C."/>
            <person name="LaButti K."/>
            <person name="Lindquist E.A."/>
            <person name="Lipzen A."/>
            <person name="Lundell T."/>
            <person name="Morin E."/>
            <person name="Murat C."/>
            <person name="Sun H."/>
            <person name="Tunlid A."/>
            <person name="Henrissat B."/>
            <person name="Grigoriev I.V."/>
            <person name="Hibbett D.S."/>
            <person name="Martin F."/>
            <person name="Nordberg H.P."/>
            <person name="Cantor M.N."/>
            <person name="Hua S.X."/>
        </authorList>
    </citation>
    <scope>NUCLEOTIDE SEQUENCE [LARGE SCALE GENOMIC DNA]</scope>
    <source>
        <strain evidence="2">h7</strain>
    </source>
</reference>
<protein>
    <submittedName>
        <fullName evidence="1">Uncharacterized protein</fullName>
    </submittedName>
</protein>
<dbReference type="EMBL" id="KN831781">
    <property type="protein sequence ID" value="KIM41044.1"/>
    <property type="molecule type" value="Genomic_DNA"/>
</dbReference>
<gene>
    <name evidence="1" type="ORF">M413DRAFT_28135</name>
</gene>
<reference evidence="2" key="2">
    <citation type="submission" date="2015-01" db="EMBL/GenBank/DDBJ databases">
        <title>Evolutionary Origins and Diversification of the Mycorrhizal Mutualists.</title>
        <authorList>
            <consortium name="DOE Joint Genome Institute"/>
            <consortium name="Mycorrhizal Genomics Consortium"/>
            <person name="Kohler A."/>
            <person name="Kuo A."/>
            <person name="Nagy L.G."/>
            <person name="Floudas D."/>
            <person name="Copeland A."/>
            <person name="Barry K.W."/>
            <person name="Cichocki N."/>
            <person name="Veneault-Fourrey C."/>
            <person name="LaButti K."/>
            <person name="Lindquist E.A."/>
            <person name="Lipzen A."/>
            <person name="Lundell T."/>
            <person name="Morin E."/>
            <person name="Murat C."/>
            <person name="Riley R."/>
            <person name="Ohm R."/>
            <person name="Sun H."/>
            <person name="Tunlid A."/>
            <person name="Henrissat B."/>
            <person name="Grigoriev I.V."/>
            <person name="Hibbett D.S."/>
            <person name="Martin F."/>
        </authorList>
    </citation>
    <scope>NUCLEOTIDE SEQUENCE [LARGE SCALE GENOMIC DNA]</scope>
    <source>
        <strain evidence="2">h7</strain>
    </source>
</reference>
<evidence type="ECO:0000313" key="2">
    <source>
        <dbReference type="Proteomes" id="UP000053424"/>
    </source>
</evidence>